<sequence>MSERVCKLATEKHDFELWDAYVDNHSEGSFFHLSGWRDVICEVYKHTPYYLILENNKTICGVLPLFEQKSRLFGHVLISTPFCVYGGAIADDDGGLLQLENAAAELGKKLNVDYVEFRYTKPRSNNSNLILNCNHSTYLMPIPDDEQAILQSIKKKQRANVRQSLKNELTAKETSDISEVHRIYSESVRNLGTPVFPKRYFSKLKEVFSDRVELLSIKNGEQPVSAVLSFYYKNKVLPYYGGGTPEARYCRGNDFMYYSLMCRAREKRDCEVFDFGRSKNNSGSGSYKKTWGIEPQPLYYYCQLVKATNLPNLSPDNPKYRYFIKMWKKLPLFVTERLGPYLSRFLG</sequence>
<dbReference type="AlphaFoldDB" id="A0A4U0ZFQ6"/>
<proteinExistence type="predicted"/>
<accession>A0A4U0ZFQ6</accession>
<evidence type="ECO:0000313" key="2">
    <source>
        <dbReference type="EMBL" id="TKB03477.1"/>
    </source>
</evidence>
<protein>
    <submittedName>
        <fullName evidence="2">FemAB family PEP-CTERM system-associated protein</fullName>
    </submittedName>
</protein>
<feature type="domain" description="BioF2-like acetyltransferase" evidence="1">
    <location>
        <begin position="156"/>
        <end position="280"/>
    </location>
</feature>
<dbReference type="Gene3D" id="3.40.630.30">
    <property type="match status" value="2"/>
</dbReference>
<evidence type="ECO:0000313" key="3">
    <source>
        <dbReference type="Proteomes" id="UP000305471"/>
    </source>
</evidence>
<dbReference type="Proteomes" id="UP000305471">
    <property type="component" value="Unassembled WGS sequence"/>
</dbReference>
<dbReference type="InterPro" id="IPR050644">
    <property type="entry name" value="PG_Glycine_Bridge_Synth"/>
</dbReference>
<dbReference type="InterPro" id="IPR038740">
    <property type="entry name" value="BioF2-like_GNAT_dom"/>
</dbReference>
<evidence type="ECO:0000259" key="1">
    <source>
        <dbReference type="Pfam" id="PF13480"/>
    </source>
</evidence>
<dbReference type="EMBL" id="SWCO01000005">
    <property type="protein sequence ID" value="TKB03477.1"/>
    <property type="molecule type" value="Genomic_DNA"/>
</dbReference>
<dbReference type="Pfam" id="PF13480">
    <property type="entry name" value="Acetyltransf_6"/>
    <property type="match status" value="1"/>
</dbReference>
<reference evidence="2 3" key="1">
    <citation type="submission" date="2019-04" db="EMBL/GenBank/DDBJ databases">
        <title>Alteromonas portus sp. nov., an alginate lyase-excreting marine bacterium.</title>
        <authorList>
            <person name="Huang H."/>
            <person name="Mo K."/>
            <person name="Bao S."/>
        </authorList>
    </citation>
    <scope>NUCLEOTIDE SEQUENCE [LARGE SCALE GENOMIC DNA]</scope>
    <source>
        <strain evidence="2 3">HB161718</strain>
    </source>
</reference>
<name>A0A4U0ZFQ6_9ALTE</name>
<organism evidence="2 3">
    <name type="scientific">Alteromonas portus</name>
    <dbReference type="NCBI Taxonomy" id="2565549"/>
    <lineage>
        <taxon>Bacteria</taxon>
        <taxon>Pseudomonadati</taxon>
        <taxon>Pseudomonadota</taxon>
        <taxon>Gammaproteobacteria</taxon>
        <taxon>Alteromonadales</taxon>
        <taxon>Alteromonadaceae</taxon>
        <taxon>Alteromonas/Salinimonas group</taxon>
        <taxon>Alteromonas</taxon>
    </lineage>
</organism>
<comment type="caution">
    <text evidence="2">The sequence shown here is derived from an EMBL/GenBank/DDBJ whole genome shotgun (WGS) entry which is preliminary data.</text>
</comment>
<dbReference type="SUPFAM" id="SSF55729">
    <property type="entry name" value="Acyl-CoA N-acyltransferases (Nat)"/>
    <property type="match status" value="2"/>
</dbReference>
<dbReference type="InterPro" id="IPR016181">
    <property type="entry name" value="Acyl_CoA_acyltransferase"/>
</dbReference>
<dbReference type="PANTHER" id="PTHR36174:SF1">
    <property type="entry name" value="LIPID II:GLYCINE GLYCYLTRANSFERASE"/>
    <property type="match status" value="1"/>
</dbReference>
<dbReference type="PANTHER" id="PTHR36174">
    <property type="entry name" value="LIPID II:GLYCINE GLYCYLTRANSFERASE"/>
    <property type="match status" value="1"/>
</dbReference>
<dbReference type="NCBIfam" id="TIGR03019">
    <property type="entry name" value="pepcterm_femAB"/>
    <property type="match status" value="1"/>
</dbReference>
<gene>
    <name evidence="2" type="ORF">E5672_10595</name>
</gene>
<keyword evidence="3" id="KW-1185">Reference proteome</keyword>
<dbReference type="OrthoDB" id="9773932at2"/>
<dbReference type="InterPro" id="IPR017469">
    <property type="entry name" value="PEP-CTERM_FemAB-rel"/>
</dbReference>
<dbReference type="RefSeq" id="WP_136782168.1">
    <property type="nucleotide sequence ID" value="NZ_SWCO01000005.1"/>
</dbReference>